<dbReference type="PANTHER" id="PTHR48097:SF5">
    <property type="entry name" value="LOW SPECIFICITY L-THREONINE ALDOLASE"/>
    <property type="match status" value="1"/>
</dbReference>
<evidence type="ECO:0000313" key="5">
    <source>
        <dbReference type="EMBL" id="QGF23723.1"/>
    </source>
</evidence>
<accession>A0A5Q2FF45</accession>
<dbReference type="EMBL" id="CP045725">
    <property type="protein sequence ID" value="QGF23723.1"/>
    <property type="molecule type" value="Genomic_DNA"/>
</dbReference>
<proteinExistence type="inferred from homology"/>
<comment type="cofactor">
    <cofactor evidence="1">
        <name>pyridoxal 5'-phosphate</name>
        <dbReference type="ChEBI" id="CHEBI:597326"/>
    </cofactor>
</comment>
<evidence type="ECO:0000313" key="6">
    <source>
        <dbReference type="Proteomes" id="UP000386847"/>
    </source>
</evidence>
<dbReference type="InterPro" id="IPR015421">
    <property type="entry name" value="PyrdxlP-dep_Trfase_major"/>
</dbReference>
<keyword evidence="3" id="KW-0663">Pyridoxal phosphate</keyword>
<dbReference type="SUPFAM" id="SSF53383">
    <property type="entry name" value="PLP-dependent transferases"/>
    <property type="match status" value="1"/>
</dbReference>
<dbReference type="Pfam" id="PF01212">
    <property type="entry name" value="Beta_elim_lyase"/>
    <property type="match status" value="1"/>
</dbReference>
<evidence type="ECO:0000256" key="2">
    <source>
        <dbReference type="ARBA" id="ARBA00006966"/>
    </source>
</evidence>
<dbReference type="RefSeq" id="WP_153572253.1">
    <property type="nucleotide sequence ID" value="NZ_CP045725.1"/>
</dbReference>
<evidence type="ECO:0000259" key="4">
    <source>
        <dbReference type="Pfam" id="PF01212"/>
    </source>
</evidence>
<gene>
    <name evidence="5" type="ORF">Rai3103_08625</name>
</gene>
<dbReference type="PANTHER" id="PTHR48097">
    <property type="entry name" value="L-THREONINE ALDOLASE-RELATED"/>
    <property type="match status" value="1"/>
</dbReference>
<dbReference type="GO" id="GO:0006520">
    <property type="term" value="P:amino acid metabolic process"/>
    <property type="evidence" value="ECO:0007669"/>
    <property type="project" value="InterPro"/>
</dbReference>
<dbReference type="InterPro" id="IPR001597">
    <property type="entry name" value="ArAA_b-elim_lyase/Thr_aldolase"/>
</dbReference>
<dbReference type="InterPro" id="IPR015422">
    <property type="entry name" value="PyrdxlP-dep_Trfase_small"/>
</dbReference>
<dbReference type="Proteomes" id="UP000386847">
    <property type="component" value="Chromosome"/>
</dbReference>
<dbReference type="AlphaFoldDB" id="A0A5Q2FF45"/>
<dbReference type="GO" id="GO:0016829">
    <property type="term" value="F:lyase activity"/>
    <property type="evidence" value="ECO:0007669"/>
    <property type="project" value="InterPro"/>
</dbReference>
<feature type="domain" description="Aromatic amino acid beta-eliminating lyase/threonine aldolase" evidence="4">
    <location>
        <begin position="13"/>
        <end position="296"/>
    </location>
</feature>
<organism evidence="5 6">
    <name type="scientific">Raineyella fluvialis</name>
    <dbReference type="NCBI Taxonomy" id="2662261"/>
    <lineage>
        <taxon>Bacteria</taxon>
        <taxon>Bacillati</taxon>
        <taxon>Actinomycetota</taxon>
        <taxon>Actinomycetes</taxon>
        <taxon>Propionibacteriales</taxon>
        <taxon>Propionibacteriaceae</taxon>
        <taxon>Raineyella</taxon>
    </lineage>
</organism>
<name>A0A5Q2FF45_9ACTN</name>
<dbReference type="KEGG" id="rain:Rai3103_08625"/>
<evidence type="ECO:0000256" key="3">
    <source>
        <dbReference type="ARBA" id="ARBA00022898"/>
    </source>
</evidence>
<evidence type="ECO:0000256" key="1">
    <source>
        <dbReference type="ARBA" id="ARBA00001933"/>
    </source>
</evidence>
<reference evidence="5 6" key="1">
    <citation type="submission" date="2019-10" db="EMBL/GenBank/DDBJ databases">
        <title>Genomic analysis of Raineyella sp. CBA3103.</title>
        <authorList>
            <person name="Roh S.W."/>
        </authorList>
    </citation>
    <scope>NUCLEOTIDE SEQUENCE [LARGE SCALE GENOMIC DNA]</scope>
    <source>
        <strain evidence="5 6">CBA3103</strain>
    </source>
</reference>
<dbReference type="Gene3D" id="3.40.640.10">
    <property type="entry name" value="Type I PLP-dependent aspartate aminotransferase-like (Major domain)"/>
    <property type="match status" value="1"/>
</dbReference>
<sequence length="349" mass="37512">MPVPLHDPTRHGFASDNTSGAHPEVIEAIVAANLGHLTSYGDDPYTARLQEVIRTHFGPQATAYPVFNGTGANVMSLGLLTERWDAVICTETAHIHVDECGAPEKLVGVKTLTVDSPDGKLTPALIDRRAHGFGFEHHAQPKVVSVTQSTELGTVYSPEELRALADHAHRLGMLLHVDGSRLANAAVSLDCGLGDITTAIGADILSLGGTKNGLLGAEAVVVLNPDAVRGPLYVRKLLTQLPSKMRFISAQLIALYEGDLWQRSAGRANAMAARLAAGVRDLPGVRITQAVESDAVFAILPKEAAARLREQFFFYDWDEATGEVRWMCSFDTTEADVDAFLAALRESLD</sequence>
<dbReference type="InterPro" id="IPR015424">
    <property type="entry name" value="PyrdxlP-dep_Trfase"/>
</dbReference>
<protein>
    <submittedName>
        <fullName evidence="5">Threonine aldolase</fullName>
    </submittedName>
</protein>
<dbReference type="CDD" id="cd06502">
    <property type="entry name" value="TA_like"/>
    <property type="match status" value="1"/>
</dbReference>
<comment type="similarity">
    <text evidence="2">Belongs to the threonine aldolase family.</text>
</comment>
<keyword evidence="6" id="KW-1185">Reference proteome</keyword>
<dbReference type="Gene3D" id="3.90.1150.10">
    <property type="entry name" value="Aspartate Aminotransferase, domain 1"/>
    <property type="match status" value="1"/>
</dbReference>